<keyword evidence="6" id="KW-0808">Transferase</keyword>
<feature type="transmembrane region" description="Helical" evidence="12">
    <location>
        <begin position="222"/>
        <end position="252"/>
    </location>
</feature>
<feature type="transmembrane region" description="Helical" evidence="12">
    <location>
        <begin position="38"/>
        <end position="55"/>
    </location>
</feature>
<dbReference type="GO" id="GO:0005886">
    <property type="term" value="C:plasma membrane"/>
    <property type="evidence" value="ECO:0007669"/>
    <property type="project" value="UniProtKB-SubCell"/>
</dbReference>
<dbReference type="Gene3D" id="3.40.50.2300">
    <property type="match status" value="1"/>
</dbReference>
<dbReference type="EMBL" id="JACHOR010000001">
    <property type="protein sequence ID" value="MBB5745049.1"/>
    <property type="molecule type" value="Genomic_DNA"/>
</dbReference>
<dbReference type="PROSITE" id="PS50110">
    <property type="entry name" value="RESPONSE_REGULATORY"/>
    <property type="match status" value="1"/>
</dbReference>
<evidence type="ECO:0000259" key="14">
    <source>
        <dbReference type="PROSITE" id="PS50110"/>
    </source>
</evidence>
<feature type="transmembrane region" description="Helical" evidence="12">
    <location>
        <begin position="258"/>
        <end position="277"/>
    </location>
</feature>
<dbReference type="InterPro" id="IPR004358">
    <property type="entry name" value="Sig_transdc_His_kin-like_C"/>
</dbReference>
<dbReference type="InterPro" id="IPR036890">
    <property type="entry name" value="HATPase_C_sf"/>
</dbReference>
<gene>
    <name evidence="15" type="ORF">GGR13_000621</name>
</gene>
<evidence type="ECO:0000256" key="11">
    <source>
        <dbReference type="PROSITE-ProRule" id="PRU00169"/>
    </source>
</evidence>
<comment type="catalytic activity">
    <reaction evidence="1">
        <text>ATP + protein L-histidine = ADP + protein N-phospho-L-histidine.</text>
        <dbReference type="EC" id="2.7.13.3"/>
    </reaction>
</comment>
<dbReference type="GO" id="GO:0000155">
    <property type="term" value="F:phosphorelay sensor kinase activity"/>
    <property type="evidence" value="ECO:0007669"/>
    <property type="project" value="InterPro"/>
</dbReference>
<evidence type="ECO:0000256" key="5">
    <source>
        <dbReference type="ARBA" id="ARBA00022553"/>
    </source>
</evidence>
<protein>
    <recommendedName>
        <fullName evidence="3">histidine kinase</fullName>
        <ecNumber evidence="3">2.7.13.3</ecNumber>
    </recommendedName>
</protein>
<feature type="transmembrane region" description="Helical" evidence="12">
    <location>
        <begin position="61"/>
        <end position="77"/>
    </location>
</feature>
<dbReference type="SMART" id="SM00387">
    <property type="entry name" value="HATPase_c"/>
    <property type="match status" value="1"/>
</dbReference>
<dbReference type="Pfam" id="PF02518">
    <property type="entry name" value="HATPase_c"/>
    <property type="match status" value="1"/>
</dbReference>
<dbReference type="Gene3D" id="1.10.287.130">
    <property type="match status" value="1"/>
</dbReference>
<feature type="transmembrane region" description="Helical" evidence="12">
    <location>
        <begin position="304"/>
        <end position="323"/>
    </location>
</feature>
<keyword evidence="8 15" id="KW-0418">Kinase</keyword>
<dbReference type="AlphaFoldDB" id="A0A7W9FF49"/>
<evidence type="ECO:0000256" key="12">
    <source>
        <dbReference type="SAM" id="Phobius"/>
    </source>
</evidence>
<keyword evidence="5 11" id="KW-0597">Phosphoprotein</keyword>
<reference evidence="15 16" key="1">
    <citation type="submission" date="2020-08" db="EMBL/GenBank/DDBJ databases">
        <title>Genomic Encyclopedia of Type Strains, Phase IV (KMG-IV): sequencing the most valuable type-strain genomes for metagenomic binning, comparative biology and taxonomic classification.</title>
        <authorList>
            <person name="Goeker M."/>
        </authorList>
    </citation>
    <scope>NUCLEOTIDE SEQUENCE [LARGE SCALE GENOMIC DNA]</scope>
    <source>
        <strain evidence="15 16">DSM 4737</strain>
    </source>
</reference>
<dbReference type="PANTHER" id="PTHR43047:SF78">
    <property type="entry name" value="SENSORY_REGULATORY PROTEIN RPFC"/>
    <property type="match status" value="1"/>
</dbReference>
<dbReference type="Proteomes" id="UP000545037">
    <property type="component" value="Unassembled WGS sequence"/>
</dbReference>
<dbReference type="SUPFAM" id="SSF55874">
    <property type="entry name" value="ATPase domain of HSP90 chaperone/DNA topoisomerase II/histidine kinase"/>
    <property type="match status" value="1"/>
</dbReference>
<feature type="domain" description="Response regulatory" evidence="14">
    <location>
        <begin position="597"/>
        <end position="714"/>
    </location>
</feature>
<feature type="domain" description="Histidine kinase" evidence="13">
    <location>
        <begin position="360"/>
        <end position="574"/>
    </location>
</feature>
<feature type="transmembrane region" description="Helical" evidence="12">
    <location>
        <begin position="141"/>
        <end position="167"/>
    </location>
</feature>
<dbReference type="InterPro" id="IPR007895">
    <property type="entry name" value="MASE1"/>
</dbReference>
<sequence length="726" mass="78094">MTIRPVGQPNVHGGLGGMKGRWRLFRHEAGQAAGPPPLAYVALYCVCILVGLWSARTFGEIVIWPTNGVMLAALLQLHRRQAIGTVAVCFAINLASNLWRGDPMPFLLLNPVMNLFQVVLAAVLVRRVGGAALDLRRPRRLFAVSLLAILPAVLASAVIMVSLAAAVRDYSLPVYIFTLQRYFGMELLGLLIVTPTLLLIARAHRFRGVAKASRLEVAGLMLLLTVVTTGVFSQNVAPLLFLVFPPIVLIVFRLSPPWVAASIMIVAIIGAIGSLSGQGPVMMTRLLDIAGLESVQDLQRRLSLYYLFLLVLILTAVPLSTLMSERRRLIARLEARTLAAQVARRQAEQSAATKSRFLALMSHEMRTPLHSVVGYAEVLGRRSDLKADARRQADLIQEAGNALLVLVEDVLQVSRGTDALCLGRAHLPDLLAQATVPFREIAELKGLTLRIEIDPGADLPVWTDAKRLRQAIHKLVDNAVKFTRVGHVLVHAARDGDMLTLTVSDTGCGIDVAILPDVFDPFVQSDDSIARDHVGAGLGLAVARQLVERLGGRLTVESRADHGSAFTITLLLPALEAQVDSAAMKAVDDGPRVAPPRVLVVDDHSGNREVARLMLAPTGAEIVEACDGLEAVEMAKTQSFDLILMDVRMPRMDGLAATRAIRALGAPSSTVPILAVTADAMPEDAERCLSAGMNGHLAKPITHTALYAAIDRVMTDSEATAAAEAA</sequence>
<evidence type="ECO:0000256" key="6">
    <source>
        <dbReference type="ARBA" id="ARBA00022679"/>
    </source>
</evidence>
<evidence type="ECO:0000256" key="2">
    <source>
        <dbReference type="ARBA" id="ARBA00004651"/>
    </source>
</evidence>
<dbReference type="InterPro" id="IPR005467">
    <property type="entry name" value="His_kinase_dom"/>
</dbReference>
<organism evidence="15 16">
    <name type="scientific">Brevundimonas variabilis</name>
    <dbReference type="NCBI Taxonomy" id="74312"/>
    <lineage>
        <taxon>Bacteria</taxon>
        <taxon>Pseudomonadati</taxon>
        <taxon>Pseudomonadota</taxon>
        <taxon>Alphaproteobacteria</taxon>
        <taxon>Caulobacterales</taxon>
        <taxon>Caulobacteraceae</taxon>
        <taxon>Brevundimonas</taxon>
    </lineage>
</organism>
<dbReference type="PANTHER" id="PTHR43047">
    <property type="entry name" value="TWO-COMPONENT HISTIDINE PROTEIN KINASE"/>
    <property type="match status" value="1"/>
</dbReference>
<name>A0A7W9FF49_9CAUL</name>
<keyword evidence="16" id="KW-1185">Reference proteome</keyword>
<dbReference type="InterPro" id="IPR001789">
    <property type="entry name" value="Sig_transdc_resp-reg_receiver"/>
</dbReference>
<evidence type="ECO:0000256" key="3">
    <source>
        <dbReference type="ARBA" id="ARBA00012438"/>
    </source>
</evidence>
<evidence type="ECO:0000256" key="7">
    <source>
        <dbReference type="ARBA" id="ARBA00022692"/>
    </source>
</evidence>
<comment type="subcellular location">
    <subcellularLocation>
        <location evidence="2">Cell membrane</location>
        <topology evidence="2">Multi-pass membrane protein</topology>
    </subcellularLocation>
</comment>
<dbReference type="InterPro" id="IPR003661">
    <property type="entry name" value="HisK_dim/P_dom"/>
</dbReference>
<dbReference type="InterPro" id="IPR003594">
    <property type="entry name" value="HATPase_dom"/>
</dbReference>
<accession>A0A7W9FF49</accession>
<dbReference type="CDD" id="cd17546">
    <property type="entry name" value="REC_hyHK_CKI1_RcsC-like"/>
    <property type="match status" value="1"/>
</dbReference>
<keyword evidence="10 12" id="KW-0472">Membrane</keyword>
<dbReference type="Pfam" id="PF00512">
    <property type="entry name" value="HisKA"/>
    <property type="match status" value="1"/>
</dbReference>
<dbReference type="PRINTS" id="PR00344">
    <property type="entry name" value="BCTRLSENSOR"/>
</dbReference>
<keyword evidence="7 12" id="KW-0812">Transmembrane</keyword>
<keyword evidence="4" id="KW-1003">Cell membrane</keyword>
<dbReference type="SMART" id="SM00388">
    <property type="entry name" value="HisKA"/>
    <property type="match status" value="1"/>
</dbReference>
<dbReference type="CDD" id="cd00082">
    <property type="entry name" value="HisKA"/>
    <property type="match status" value="1"/>
</dbReference>
<dbReference type="InterPro" id="IPR036097">
    <property type="entry name" value="HisK_dim/P_sf"/>
</dbReference>
<evidence type="ECO:0000256" key="10">
    <source>
        <dbReference type="ARBA" id="ARBA00023136"/>
    </source>
</evidence>
<proteinExistence type="predicted"/>
<dbReference type="SMART" id="SM00448">
    <property type="entry name" value="REC"/>
    <property type="match status" value="1"/>
</dbReference>
<dbReference type="PROSITE" id="PS50109">
    <property type="entry name" value="HIS_KIN"/>
    <property type="match status" value="1"/>
</dbReference>
<feature type="transmembrane region" description="Helical" evidence="12">
    <location>
        <begin position="111"/>
        <end position="129"/>
    </location>
</feature>
<evidence type="ECO:0000256" key="1">
    <source>
        <dbReference type="ARBA" id="ARBA00000085"/>
    </source>
</evidence>
<comment type="caution">
    <text evidence="15">The sequence shown here is derived from an EMBL/GenBank/DDBJ whole genome shotgun (WGS) entry which is preliminary data.</text>
</comment>
<dbReference type="Pfam" id="PF00072">
    <property type="entry name" value="Response_reg"/>
    <property type="match status" value="1"/>
</dbReference>
<dbReference type="RefSeq" id="WP_183211983.1">
    <property type="nucleotide sequence ID" value="NZ_JACHOR010000001.1"/>
</dbReference>
<evidence type="ECO:0000313" key="15">
    <source>
        <dbReference type="EMBL" id="MBB5745049.1"/>
    </source>
</evidence>
<dbReference type="InterPro" id="IPR011006">
    <property type="entry name" value="CheY-like_superfamily"/>
</dbReference>
<dbReference type="Gene3D" id="3.30.565.10">
    <property type="entry name" value="Histidine kinase-like ATPase, C-terminal domain"/>
    <property type="match status" value="1"/>
</dbReference>
<evidence type="ECO:0000256" key="9">
    <source>
        <dbReference type="ARBA" id="ARBA00022989"/>
    </source>
</evidence>
<dbReference type="Pfam" id="PF05231">
    <property type="entry name" value="MASE1"/>
    <property type="match status" value="1"/>
</dbReference>
<evidence type="ECO:0000256" key="8">
    <source>
        <dbReference type="ARBA" id="ARBA00022777"/>
    </source>
</evidence>
<keyword evidence="9 12" id="KW-1133">Transmembrane helix</keyword>
<feature type="modified residue" description="4-aspartylphosphate" evidence="11">
    <location>
        <position position="646"/>
    </location>
</feature>
<evidence type="ECO:0000313" key="16">
    <source>
        <dbReference type="Proteomes" id="UP000545037"/>
    </source>
</evidence>
<dbReference type="SUPFAM" id="SSF47384">
    <property type="entry name" value="Homodimeric domain of signal transducing histidine kinase"/>
    <property type="match status" value="1"/>
</dbReference>
<dbReference type="SUPFAM" id="SSF52172">
    <property type="entry name" value="CheY-like"/>
    <property type="match status" value="1"/>
</dbReference>
<dbReference type="EC" id="2.7.13.3" evidence="3"/>
<evidence type="ECO:0000256" key="4">
    <source>
        <dbReference type="ARBA" id="ARBA00022475"/>
    </source>
</evidence>
<evidence type="ECO:0000259" key="13">
    <source>
        <dbReference type="PROSITE" id="PS50109"/>
    </source>
</evidence>
<feature type="transmembrane region" description="Helical" evidence="12">
    <location>
        <begin position="179"/>
        <end position="201"/>
    </location>
</feature>